<feature type="compositionally biased region" description="Low complexity" evidence="14">
    <location>
        <begin position="383"/>
        <end position="395"/>
    </location>
</feature>
<feature type="domain" description="Chitin-binding type-1" evidence="16">
    <location>
        <begin position="444"/>
        <end position="490"/>
    </location>
</feature>
<evidence type="ECO:0000256" key="11">
    <source>
        <dbReference type="ARBA" id="ARBA00045077"/>
    </source>
</evidence>
<evidence type="ECO:0000256" key="9">
    <source>
        <dbReference type="ARBA" id="ARBA00023326"/>
    </source>
</evidence>
<comment type="similarity">
    <text evidence="10">Belongs to the polysaccharide monooxygenase AA9 family.</text>
</comment>
<organism evidence="17 18">
    <name type="scientific">Sarocladium strictum</name>
    <name type="common">Black bundle disease fungus</name>
    <name type="synonym">Acremonium strictum</name>
    <dbReference type="NCBI Taxonomy" id="5046"/>
    <lineage>
        <taxon>Eukaryota</taxon>
        <taxon>Fungi</taxon>
        <taxon>Dikarya</taxon>
        <taxon>Ascomycota</taxon>
        <taxon>Pezizomycotina</taxon>
        <taxon>Sordariomycetes</taxon>
        <taxon>Hypocreomycetidae</taxon>
        <taxon>Hypocreales</taxon>
        <taxon>Sarocladiaceae</taxon>
        <taxon>Sarocladium</taxon>
    </lineage>
</organism>
<evidence type="ECO:0000256" key="2">
    <source>
        <dbReference type="ARBA" id="ARBA00004613"/>
    </source>
</evidence>
<dbReference type="EMBL" id="JAPDFR010000001">
    <property type="protein sequence ID" value="KAK0391281.1"/>
    <property type="molecule type" value="Genomic_DNA"/>
</dbReference>
<keyword evidence="6" id="KW-0136">Cellulose degradation</keyword>
<keyword evidence="4 13" id="KW-0147">Chitin-binding</keyword>
<evidence type="ECO:0000256" key="4">
    <source>
        <dbReference type="ARBA" id="ARBA00022669"/>
    </source>
</evidence>
<dbReference type="EC" id="1.14.99.56" evidence="12"/>
<dbReference type="CDD" id="cd21175">
    <property type="entry name" value="LPMO_AA9"/>
    <property type="match status" value="1"/>
</dbReference>
<dbReference type="GO" id="GO:0008061">
    <property type="term" value="F:chitin binding"/>
    <property type="evidence" value="ECO:0007669"/>
    <property type="project" value="UniProtKB-UniRule"/>
</dbReference>
<keyword evidence="18" id="KW-1185">Reference proteome</keyword>
<evidence type="ECO:0000256" key="7">
    <source>
        <dbReference type="ARBA" id="ARBA00023157"/>
    </source>
</evidence>
<dbReference type="PROSITE" id="PS50941">
    <property type="entry name" value="CHIT_BIND_I_2"/>
    <property type="match status" value="1"/>
</dbReference>
<reference evidence="17" key="1">
    <citation type="submission" date="2022-10" db="EMBL/GenBank/DDBJ databases">
        <title>Determination and structural analysis of whole genome sequence of Sarocladium strictum F4-1.</title>
        <authorList>
            <person name="Hu L."/>
            <person name="Jiang Y."/>
        </authorList>
    </citation>
    <scope>NUCLEOTIDE SEQUENCE</scope>
    <source>
        <strain evidence="17">F4-1</strain>
    </source>
</reference>
<dbReference type="InterPro" id="IPR005103">
    <property type="entry name" value="AA9_LPMO"/>
</dbReference>
<feature type="signal peptide" evidence="15">
    <location>
        <begin position="1"/>
        <end position="16"/>
    </location>
</feature>
<keyword evidence="3" id="KW-0964">Secreted</keyword>
<dbReference type="Gene3D" id="2.70.50.70">
    <property type="match status" value="1"/>
</dbReference>
<evidence type="ECO:0000256" key="10">
    <source>
        <dbReference type="ARBA" id="ARBA00044502"/>
    </source>
</evidence>
<dbReference type="Pfam" id="PF03443">
    <property type="entry name" value="AA9"/>
    <property type="match status" value="1"/>
</dbReference>
<evidence type="ECO:0000256" key="8">
    <source>
        <dbReference type="ARBA" id="ARBA00023277"/>
    </source>
</evidence>
<dbReference type="Gene3D" id="3.30.60.10">
    <property type="entry name" value="Endochitinase-like"/>
    <property type="match status" value="1"/>
</dbReference>
<evidence type="ECO:0000256" key="13">
    <source>
        <dbReference type="PROSITE-ProRule" id="PRU00261"/>
    </source>
</evidence>
<evidence type="ECO:0000256" key="3">
    <source>
        <dbReference type="ARBA" id="ARBA00022525"/>
    </source>
</evidence>
<evidence type="ECO:0000313" key="17">
    <source>
        <dbReference type="EMBL" id="KAK0391281.1"/>
    </source>
</evidence>
<dbReference type="InterPro" id="IPR049892">
    <property type="entry name" value="AA9"/>
</dbReference>
<comment type="caution">
    <text evidence="17">The sequence shown here is derived from an EMBL/GenBank/DDBJ whole genome shotgun (WGS) entry which is preliminary data.</text>
</comment>
<keyword evidence="9" id="KW-0624">Polysaccharide degradation</keyword>
<dbReference type="GO" id="GO:0005576">
    <property type="term" value="C:extracellular region"/>
    <property type="evidence" value="ECO:0007669"/>
    <property type="project" value="UniProtKB-SubCell"/>
</dbReference>
<evidence type="ECO:0000256" key="5">
    <source>
        <dbReference type="ARBA" id="ARBA00022729"/>
    </source>
</evidence>
<dbReference type="InterPro" id="IPR036861">
    <property type="entry name" value="Endochitinase-like_sf"/>
</dbReference>
<dbReference type="Proteomes" id="UP001175261">
    <property type="component" value="Unassembled WGS sequence"/>
</dbReference>
<feature type="region of interest" description="Disordered" evidence="14">
    <location>
        <begin position="347"/>
        <end position="451"/>
    </location>
</feature>
<keyword evidence="8" id="KW-0119">Carbohydrate metabolism</keyword>
<dbReference type="AlphaFoldDB" id="A0AA39GPZ2"/>
<evidence type="ECO:0000256" key="6">
    <source>
        <dbReference type="ARBA" id="ARBA00023001"/>
    </source>
</evidence>
<comment type="cofactor">
    <cofactor evidence="1">
        <name>Cu(2+)</name>
        <dbReference type="ChEBI" id="CHEBI:29036"/>
    </cofactor>
</comment>
<dbReference type="InterPro" id="IPR001002">
    <property type="entry name" value="Chitin-bd_1"/>
</dbReference>
<evidence type="ECO:0000256" key="14">
    <source>
        <dbReference type="SAM" id="MobiDB-lite"/>
    </source>
</evidence>
<accession>A0AA39GPZ2</accession>
<keyword evidence="5 15" id="KW-0732">Signal</keyword>
<comment type="subcellular location">
    <subcellularLocation>
        <location evidence="2">Secreted</location>
    </subcellularLocation>
</comment>
<feature type="chain" id="PRO_5041425432" description="lytic cellulose monooxygenase (C4-dehydrogenating)" evidence="15">
    <location>
        <begin position="17"/>
        <end position="490"/>
    </location>
</feature>
<feature type="compositionally biased region" description="Acidic residues" evidence="14">
    <location>
        <begin position="399"/>
        <end position="428"/>
    </location>
</feature>
<name>A0AA39GPZ2_SARSR</name>
<feature type="disulfide bond" evidence="13">
    <location>
        <begin position="463"/>
        <end position="477"/>
    </location>
</feature>
<dbReference type="PANTHER" id="PTHR33353">
    <property type="entry name" value="PUTATIVE (AFU_ORTHOLOGUE AFUA_1G12560)-RELATED"/>
    <property type="match status" value="1"/>
</dbReference>
<keyword evidence="7 13" id="KW-1015">Disulfide bond</keyword>
<evidence type="ECO:0000256" key="15">
    <source>
        <dbReference type="SAM" id="SignalP"/>
    </source>
</evidence>
<evidence type="ECO:0000256" key="1">
    <source>
        <dbReference type="ARBA" id="ARBA00001973"/>
    </source>
</evidence>
<evidence type="ECO:0000259" key="16">
    <source>
        <dbReference type="PROSITE" id="PS50941"/>
    </source>
</evidence>
<proteinExistence type="inferred from homology"/>
<dbReference type="PANTHER" id="PTHR33353:SF32">
    <property type="entry name" value="ENDO-BETA-1,4-GLUCANASE D"/>
    <property type="match status" value="1"/>
</dbReference>
<sequence length="490" mass="52542">MKLFAAAVCLTGAAHAHTLFTTLHIDGKNQGDGTCVRQPGDPGTSTAPIYPLNGEVMACGRQGEKSVPFVCPANGGSTVTFEFREWPAADHPGSIDESHKGPCNVYMKKMDNILSDPAAGDGWFKIWEDGYDTATDKWCIDTLIDNNGLLSVILPTGLPAGEYLIRPELLALHNAAKGDPQFYHSCAQIFIEDGPDAKLEIPEKFEISIPGYLSADDPGLTYDIYRSNLPEYPIPGPPVFFPTLSSEAATVTKKQEQGAIPDDCLVKNANWCGEPIKSFSDETGCWDGVTACWDQADECWDSVPPSGYANCDVWQAYCKSMEKACKDQKFDGPVKFTGKEVFAGLPGVIPEPYGKFDETTVGGGKGDSKPEDNGSVASKTSVAATEPAKATPTKAVEGEPVDEEYGEAPELPQEEDITDDDAEQDEGSDQSPVEKSPLLKVSEDGRCGGSTGQTCKGSTFGDCCSKKGRCGRKTRHCACGCQSDFGECRE</sequence>
<protein>
    <recommendedName>
        <fullName evidence="12">lytic cellulose monooxygenase (C4-dehydrogenating)</fullName>
        <ecNumber evidence="12">1.14.99.56</ecNumber>
    </recommendedName>
</protein>
<evidence type="ECO:0000313" key="18">
    <source>
        <dbReference type="Proteomes" id="UP001175261"/>
    </source>
</evidence>
<dbReference type="GO" id="GO:0030245">
    <property type="term" value="P:cellulose catabolic process"/>
    <property type="evidence" value="ECO:0007669"/>
    <property type="project" value="UniProtKB-KW"/>
</dbReference>
<comment type="catalytic activity">
    <reaction evidence="11">
        <text>[(1-&gt;4)-beta-D-glucosyl]n+m + reduced acceptor + O2 = 4-dehydro-beta-D-glucosyl-[(1-&gt;4)-beta-D-glucosyl]n-1 + [(1-&gt;4)-beta-D-glucosyl]m + acceptor + H2O.</text>
        <dbReference type="EC" id="1.14.99.56"/>
    </reaction>
</comment>
<dbReference type="CDD" id="cd11618">
    <property type="entry name" value="ChtBD1_1"/>
    <property type="match status" value="1"/>
</dbReference>
<dbReference type="SUPFAM" id="SSF57016">
    <property type="entry name" value="Plant lectins/antimicrobial peptides"/>
    <property type="match status" value="1"/>
</dbReference>
<evidence type="ECO:0000256" key="12">
    <source>
        <dbReference type="ARBA" id="ARBA00047174"/>
    </source>
</evidence>
<comment type="caution">
    <text evidence="13">Lacks conserved residue(s) required for the propagation of feature annotation.</text>
</comment>
<gene>
    <name evidence="17" type="ORF">NLU13_0782</name>
</gene>